<evidence type="ECO:0000313" key="2">
    <source>
        <dbReference type="Proteomes" id="UP000257607"/>
    </source>
</evidence>
<dbReference type="EMBL" id="CP031003">
    <property type="protein sequence ID" value="AXN36209.1"/>
    <property type="molecule type" value="Genomic_DNA"/>
</dbReference>
<protein>
    <submittedName>
        <fullName evidence="1">Uncharacterized protein</fullName>
    </submittedName>
</protein>
<organism evidence="1 2">
    <name type="scientific">Latilactobacillus curvatus</name>
    <name type="common">Lactobacillus curvatus</name>
    <dbReference type="NCBI Taxonomy" id="28038"/>
    <lineage>
        <taxon>Bacteria</taxon>
        <taxon>Bacillati</taxon>
        <taxon>Bacillota</taxon>
        <taxon>Bacilli</taxon>
        <taxon>Lactobacillales</taxon>
        <taxon>Lactobacillaceae</taxon>
        <taxon>Latilactobacillus</taxon>
    </lineage>
</organism>
<dbReference type="RefSeq" id="WP_116843659.1">
    <property type="nucleotide sequence ID" value="NZ_CP031003.1"/>
</dbReference>
<sequence length="102" mass="11649">MQNERLKNGDILNNVMDIFGNVHRQVSIIRVMENTVTGEDRDTHVRRVFHKQDIGMTPRGKYGYDSDASKKSFDLEESHQLKWGESELLGRGASQIANTSRS</sequence>
<gene>
    <name evidence="1" type="ORF">DT351_07430</name>
</gene>
<reference evidence="1 2" key="1">
    <citation type="submission" date="2018-07" db="EMBL/GenBank/DDBJ databases">
        <title>Lactobacillus curvatus genome sequence.</title>
        <authorList>
            <person name="Prechtl R."/>
        </authorList>
    </citation>
    <scope>NUCLEOTIDE SEQUENCE [LARGE SCALE GENOMIC DNA]</scope>
    <source>
        <strain evidence="1 2">TMW 1.1928</strain>
    </source>
</reference>
<dbReference type="Proteomes" id="UP000257607">
    <property type="component" value="Chromosome"/>
</dbReference>
<proteinExistence type="predicted"/>
<accession>A0A385AES5</accession>
<dbReference type="AlphaFoldDB" id="A0A385AES5"/>
<name>A0A385AES5_LATCU</name>
<evidence type="ECO:0000313" key="1">
    <source>
        <dbReference type="EMBL" id="AXN36209.1"/>
    </source>
</evidence>